<keyword evidence="7 10" id="KW-0067">ATP-binding</keyword>
<dbReference type="GO" id="GO:0009435">
    <property type="term" value="P:NAD+ biosynthetic process"/>
    <property type="evidence" value="ECO:0007669"/>
    <property type="project" value="UniProtKB-UniRule"/>
</dbReference>
<comment type="similarity">
    <text evidence="10">Belongs to the NadD family.</text>
</comment>
<evidence type="ECO:0000256" key="10">
    <source>
        <dbReference type="HAMAP-Rule" id="MF_00244"/>
    </source>
</evidence>
<evidence type="ECO:0000256" key="3">
    <source>
        <dbReference type="ARBA" id="ARBA00022642"/>
    </source>
</evidence>
<dbReference type="OrthoDB" id="5295945at2"/>
<dbReference type="SUPFAM" id="SSF52374">
    <property type="entry name" value="Nucleotidylyl transferase"/>
    <property type="match status" value="1"/>
</dbReference>
<dbReference type="NCBIfam" id="TIGR00125">
    <property type="entry name" value="cyt_tran_rel"/>
    <property type="match status" value="1"/>
</dbReference>
<evidence type="ECO:0000256" key="5">
    <source>
        <dbReference type="ARBA" id="ARBA00022695"/>
    </source>
</evidence>
<organism evidence="12 13">
    <name type="scientific">Anaerococcus nagyae</name>
    <dbReference type="NCBI Taxonomy" id="1755241"/>
    <lineage>
        <taxon>Bacteria</taxon>
        <taxon>Bacillati</taxon>
        <taxon>Bacillota</taxon>
        <taxon>Tissierellia</taxon>
        <taxon>Tissierellales</taxon>
        <taxon>Peptoniphilaceae</taxon>
        <taxon>Anaerococcus</taxon>
    </lineage>
</organism>
<name>A0A3E2TIR5_9FIRM</name>
<evidence type="ECO:0000256" key="9">
    <source>
        <dbReference type="ARBA" id="ARBA00048721"/>
    </source>
</evidence>
<dbReference type="InterPro" id="IPR004821">
    <property type="entry name" value="Cyt_trans-like"/>
</dbReference>
<comment type="caution">
    <text evidence="12">The sequence shown here is derived from an EMBL/GenBank/DDBJ whole genome shotgun (WGS) entry which is preliminary data.</text>
</comment>
<dbReference type="NCBIfam" id="TIGR00482">
    <property type="entry name" value="nicotinate (nicotinamide) nucleotide adenylyltransferase"/>
    <property type="match status" value="1"/>
</dbReference>
<evidence type="ECO:0000256" key="4">
    <source>
        <dbReference type="ARBA" id="ARBA00022679"/>
    </source>
</evidence>
<dbReference type="InterPro" id="IPR005248">
    <property type="entry name" value="NadD/NMNAT"/>
</dbReference>
<protein>
    <recommendedName>
        <fullName evidence="10">Probable nicotinate-nucleotide adenylyltransferase</fullName>
        <ecNumber evidence="10">2.7.7.18</ecNumber>
    </recommendedName>
    <alternativeName>
        <fullName evidence="10">Deamido-NAD(+) diphosphorylase</fullName>
    </alternativeName>
    <alternativeName>
        <fullName evidence="10">Deamido-NAD(+) pyrophosphorylase</fullName>
    </alternativeName>
    <alternativeName>
        <fullName evidence="10">Nicotinate mononucleotide adenylyltransferase</fullName>
        <shortName evidence="10">NaMN adenylyltransferase</shortName>
    </alternativeName>
</protein>
<comment type="pathway">
    <text evidence="2 10">Cofactor biosynthesis; NAD(+) biosynthesis; deamido-NAD(+) from nicotinate D-ribonucleotide: step 1/1.</text>
</comment>
<evidence type="ECO:0000256" key="6">
    <source>
        <dbReference type="ARBA" id="ARBA00022741"/>
    </source>
</evidence>
<dbReference type="GO" id="GO:0005524">
    <property type="term" value="F:ATP binding"/>
    <property type="evidence" value="ECO:0007669"/>
    <property type="project" value="UniProtKB-KW"/>
</dbReference>
<dbReference type="HAMAP" id="MF_00244">
    <property type="entry name" value="NaMN_adenylyltr"/>
    <property type="match status" value="1"/>
</dbReference>
<dbReference type="Gene3D" id="3.40.50.620">
    <property type="entry name" value="HUPs"/>
    <property type="match status" value="1"/>
</dbReference>
<proteinExistence type="inferred from homology"/>
<dbReference type="NCBIfam" id="NF000840">
    <property type="entry name" value="PRK00071.1-3"/>
    <property type="match status" value="1"/>
</dbReference>
<gene>
    <name evidence="10 12" type="primary">nadD</name>
    <name evidence="12" type="ORF">DXA39_05095</name>
</gene>
<accession>A0A3E2TIR5</accession>
<dbReference type="Proteomes" id="UP000261011">
    <property type="component" value="Unassembled WGS sequence"/>
</dbReference>
<evidence type="ECO:0000256" key="7">
    <source>
        <dbReference type="ARBA" id="ARBA00022840"/>
    </source>
</evidence>
<evidence type="ECO:0000256" key="1">
    <source>
        <dbReference type="ARBA" id="ARBA00002324"/>
    </source>
</evidence>
<comment type="catalytic activity">
    <reaction evidence="9 10">
        <text>nicotinate beta-D-ribonucleotide + ATP + H(+) = deamido-NAD(+) + diphosphate</text>
        <dbReference type="Rhea" id="RHEA:22860"/>
        <dbReference type="ChEBI" id="CHEBI:15378"/>
        <dbReference type="ChEBI" id="CHEBI:30616"/>
        <dbReference type="ChEBI" id="CHEBI:33019"/>
        <dbReference type="ChEBI" id="CHEBI:57502"/>
        <dbReference type="ChEBI" id="CHEBI:58437"/>
        <dbReference type="EC" id="2.7.7.18"/>
    </reaction>
</comment>
<dbReference type="PANTHER" id="PTHR39321:SF3">
    <property type="entry name" value="PHOSPHOPANTETHEINE ADENYLYLTRANSFERASE"/>
    <property type="match status" value="1"/>
</dbReference>
<keyword evidence="13" id="KW-1185">Reference proteome</keyword>
<dbReference type="InterPro" id="IPR014729">
    <property type="entry name" value="Rossmann-like_a/b/a_fold"/>
</dbReference>
<keyword evidence="6 10" id="KW-0547">Nucleotide-binding</keyword>
<evidence type="ECO:0000256" key="8">
    <source>
        <dbReference type="ARBA" id="ARBA00023027"/>
    </source>
</evidence>
<keyword evidence="8 10" id="KW-0520">NAD</keyword>
<keyword evidence="5 10" id="KW-0548">Nucleotidyltransferase</keyword>
<keyword evidence="4 10" id="KW-0808">Transferase</keyword>
<dbReference type="EC" id="2.7.7.18" evidence="10"/>
<sequence length="198" mass="23196">MKIGLYGGTFDPIHIGHLIVMENTLNYMKLDKIIVLPSANPPHKQNKKKTETSIRVNMVKEAIKDNDRLELSTFESDDEKVVYTHQTLNYFKEKYPNDEFYYIMGEDSLMSIDTWSNYQKILNDRIIVFARTSINEDSPLIKKINEVKKDNEKIYLIDNLNVNISSTLIRSLVKEKKSIKYLVPDPVIKIIEEYKLYV</sequence>
<dbReference type="AlphaFoldDB" id="A0A3E2TIR5"/>
<evidence type="ECO:0000256" key="2">
    <source>
        <dbReference type="ARBA" id="ARBA00005019"/>
    </source>
</evidence>
<feature type="domain" description="Cytidyltransferase-like" evidence="11">
    <location>
        <begin position="5"/>
        <end position="170"/>
    </location>
</feature>
<evidence type="ECO:0000313" key="13">
    <source>
        <dbReference type="Proteomes" id="UP000261011"/>
    </source>
</evidence>
<comment type="function">
    <text evidence="1 10">Catalyzes the reversible adenylation of nicotinate mononucleotide (NaMN) to nicotinic acid adenine dinucleotide (NaAD).</text>
</comment>
<dbReference type="GO" id="GO:0004515">
    <property type="term" value="F:nicotinate-nucleotide adenylyltransferase activity"/>
    <property type="evidence" value="ECO:0007669"/>
    <property type="project" value="UniProtKB-UniRule"/>
</dbReference>
<evidence type="ECO:0000313" key="12">
    <source>
        <dbReference type="EMBL" id="RGB76547.1"/>
    </source>
</evidence>
<dbReference type="CDD" id="cd02165">
    <property type="entry name" value="NMNAT"/>
    <property type="match status" value="1"/>
</dbReference>
<dbReference type="PANTHER" id="PTHR39321">
    <property type="entry name" value="NICOTINATE-NUCLEOTIDE ADENYLYLTRANSFERASE-RELATED"/>
    <property type="match status" value="1"/>
</dbReference>
<evidence type="ECO:0000259" key="11">
    <source>
        <dbReference type="Pfam" id="PF01467"/>
    </source>
</evidence>
<dbReference type="Pfam" id="PF01467">
    <property type="entry name" value="CTP_transf_like"/>
    <property type="match status" value="1"/>
</dbReference>
<dbReference type="UniPathway" id="UPA00253">
    <property type="reaction ID" value="UER00332"/>
</dbReference>
<reference evidence="12 13" key="1">
    <citation type="submission" date="2018-08" db="EMBL/GenBank/DDBJ databases">
        <title>A genome reference for cultivated species of the human gut microbiota.</title>
        <authorList>
            <person name="Zou Y."/>
            <person name="Xue W."/>
            <person name="Luo G."/>
        </authorList>
    </citation>
    <scope>NUCLEOTIDE SEQUENCE [LARGE SCALE GENOMIC DNA]</scope>
    <source>
        <strain evidence="12 13">OF01-3</strain>
    </source>
</reference>
<keyword evidence="3 10" id="KW-0662">Pyridine nucleotide biosynthesis</keyword>
<dbReference type="RefSeq" id="WP_117521633.1">
    <property type="nucleotide sequence ID" value="NZ_AP031484.1"/>
</dbReference>
<dbReference type="EMBL" id="QVEU01000003">
    <property type="protein sequence ID" value="RGB76547.1"/>
    <property type="molecule type" value="Genomic_DNA"/>
</dbReference>